<comment type="caution">
    <text evidence="2">The sequence shown here is derived from an EMBL/GenBank/DDBJ whole genome shotgun (WGS) entry which is preliminary data.</text>
</comment>
<dbReference type="InterPro" id="IPR011033">
    <property type="entry name" value="PRC_barrel-like_sf"/>
</dbReference>
<evidence type="ECO:0000313" key="3">
    <source>
        <dbReference type="Proteomes" id="UP001296993"/>
    </source>
</evidence>
<protein>
    <submittedName>
        <fullName evidence="2">Sporulation protein YlmC with PRC-barrel domain</fullName>
    </submittedName>
</protein>
<dbReference type="InterPro" id="IPR014747">
    <property type="entry name" value="Bac_photo_RC_H_C"/>
</dbReference>
<evidence type="ECO:0000313" key="2">
    <source>
        <dbReference type="EMBL" id="MBP2386211.1"/>
    </source>
</evidence>
<dbReference type="Proteomes" id="UP001296993">
    <property type="component" value="Unassembled WGS sequence"/>
</dbReference>
<dbReference type="EMBL" id="JAGIOF010000001">
    <property type="protein sequence ID" value="MBP2386211.1"/>
    <property type="molecule type" value="Genomic_DNA"/>
</dbReference>
<dbReference type="SUPFAM" id="SSF50346">
    <property type="entry name" value="PRC-barrel domain"/>
    <property type="match status" value="1"/>
</dbReference>
<feature type="domain" description="PRC-barrel" evidence="1">
    <location>
        <begin position="25"/>
        <end position="93"/>
    </location>
</feature>
<name>A0ABS4XCL9_9MICC</name>
<organism evidence="2 3">
    <name type="scientific">Paeniglutamicibacter kerguelensis</name>
    <dbReference type="NCBI Taxonomy" id="254788"/>
    <lineage>
        <taxon>Bacteria</taxon>
        <taxon>Bacillati</taxon>
        <taxon>Actinomycetota</taxon>
        <taxon>Actinomycetes</taxon>
        <taxon>Micrococcales</taxon>
        <taxon>Micrococcaceae</taxon>
        <taxon>Paeniglutamicibacter</taxon>
    </lineage>
</organism>
<keyword evidence="3" id="KW-1185">Reference proteome</keyword>
<gene>
    <name evidence="2" type="ORF">JOF47_001722</name>
</gene>
<dbReference type="InterPro" id="IPR027275">
    <property type="entry name" value="PRC-brl_dom"/>
</dbReference>
<evidence type="ECO:0000259" key="1">
    <source>
        <dbReference type="Pfam" id="PF05239"/>
    </source>
</evidence>
<proteinExistence type="predicted"/>
<dbReference type="Gene3D" id="3.90.50.10">
    <property type="entry name" value="Photosynthetic Reaction Center, subunit H, domain 2"/>
    <property type="match status" value="1"/>
</dbReference>
<dbReference type="RefSeq" id="WP_209997158.1">
    <property type="nucleotide sequence ID" value="NZ_BAAAJY010000019.1"/>
</dbReference>
<dbReference type="PANTHER" id="PTHR36505">
    <property type="entry name" value="BLR1072 PROTEIN"/>
    <property type="match status" value="1"/>
</dbReference>
<dbReference type="Pfam" id="PF05239">
    <property type="entry name" value="PRC"/>
    <property type="match status" value="1"/>
</dbReference>
<reference evidence="2 3" key="1">
    <citation type="submission" date="2021-03" db="EMBL/GenBank/DDBJ databases">
        <title>Sequencing the genomes of 1000 actinobacteria strains.</title>
        <authorList>
            <person name="Klenk H.-P."/>
        </authorList>
    </citation>
    <scope>NUCLEOTIDE SEQUENCE [LARGE SCALE GENOMIC DNA]</scope>
    <source>
        <strain evidence="2 3">DSM 15797</strain>
    </source>
</reference>
<sequence length="140" mass="15823">METPDTGMLIRLSDSGETVANGEEDIRDRHVKDKDGEDLGKVSDLLVDATEHKVRFIEVASGGFLGIGREKTYIPVDAITAITAGEVRIDQTRSHITGSPLYDPSLVRERDTYGSILEYYGYVPYWTPGYRYPDYPNYRR</sequence>
<dbReference type="PANTHER" id="PTHR36505:SF1">
    <property type="entry name" value="BLR1072 PROTEIN"/>
    <property type="match status" value="1"/>
</dbReference>
<accession>A0ABS4XCL9</accession>